<comment type="subunit">
    <text evidence="3">Monomer.</text>
</comment>
<evidence type="ECO:0000256" key="9">
    <source>
        <dbReference type="ARBA" id="ARBA00022777"/>
    </source>
</evidence>
<comment type="similarity">
    <text evidence="2">Belongs to the aminoglycoside phosphotransferase family.</text>
</comment>
<dbReference type="GO" id="GO:0016301">
    <property type="term" value="F:kinase activity"/>
    <property type="evidence" value="ECO:0007669"/>
    <property type="project" value="UniProtKB-KW"/>
</dbReference>
<evidence type="ECO:0000256" key="3">
    <source>
        <dbReference type="ARBA" id="ARBA00011245"/>
    </source>
</evidence>
<sequence length="463" mass="49701">MTDRAHVSTDSLEDALLPWLPQQRWFAAKGSPIASLRVASRVDVGSRSDVQVEHLLVDVELDGGVELGGGTVQRYQVPLGFRDAAVDDLAAWRLPIQDGPFVYDGLRDPTVIALYSDAIAAADSIGPLDFRLVAGAAVDAGMSGRVLGAEQSNTSVILGEVLLLKLFRQVASGINPDIELHRVLAETDCTYVAPLRAWIETESDGELSMLGMAQDFASDSAEGWTTALTSVRDLLASDRSPEDMDSDFASEARGLGAAVAHVHADLARGLGTDERDASSTVAEILGRVEGAVAVVPELAEHLPAARDLVARAEAGGTATVQRIHGDLHLGQVLRTPSTWLLIDFEGEPAKSLEERRRMDSPLRDVAGMLRSFDYAAHHLLLGDADVTDETYARASAWAARNSSAFCDGYAEVAGYDPRDHAALLGAYELDKAVYEAVYEARNRPTWLDLPMRAVGRLAPPVRG</sequence>
<dbReference type="Gene3D" id="3.90.1200.10">
    <property type="match status" value="1"/>
</dbReference>
<dbReference type="EC" id="2.7.1.175" evidence="4"/>
<keyword evidence="10" id="KW-0067">ATP-binding</keyword>
<dbReference type="SUPFAM" id="SSF56112">
    <property type="entry name" value="Protein kinase-like (PK-like)"/>
    <property type="match status" value="1"/>
</dbReference>
<dbReference type="GO" id="GO:0005524">
    <property type="term" value="F:ATP binding"/>
    <property type="evidence" value="ECO:0007669"/>
    <property type="project" value="UniProtKB-KW"/>
</dbReference>
<comment type="catalytic activity">
    <reaction evidence="14">
        <text>D-maltose + ATP = alpha-maltose 1-phosphate + ADP + H(+)</text>
        <dbReference type="Rhea" id="RHEA:31915"/>
        <dbReference type="ChEBI" id="CHEBI:15378"/>
        <dbReference type="ChEBI" id="CHEBI:17306"/>
        <dbReference type="ChEBI" id="CHEBI:30616"/>
        <dbReference type="ChEBI" id="CHEBI:63576"/>
        <dbReference type="ChEBI" id="CHEBI:456216"/>
        <dbReference type="EC" id="2.7.1.175"/>
    </reaction>
</comment>
<evidence type="ECO:0000259" key="15">
    <source>
        <dbReference type="Pfam" id="PF18085"/>
    </source>
</evidence>
<evidence type="ECO:0000256" key="8">
    <source>
        <dbReference type="ARBA" id="ARBA00022741"/>
    </source>
</evidence>
<keyword evidence="11" id="KW-0320">Glycogen biosynthesis</keyword>
<comment type="pathway">
    <text evidence="1">Glycan biosynthesis; glycogen biosynthesis.</text>
</comment>
<dbReference type="RefSeq" id="WP_068427260.1">
    <property type="nucleotide sequence ID" value="NZ_LVHI01000019.1"/>
</dbReference>
<keyword evidence="7" id="KW-0808">Transferase</keyword>
<keyword evidence="9" id="KW-0418">Kinase</keyword>
<evidence type="ECO:0000256" key="6">
    <source>
        <dbReference type="ARBA" id="ARBA00022600"/>
    </source>
</evidence>
<dbReference type="Proteomes" id="UP000077519">
    <property type="component" value="Unassembled WGS sequence"/>
</dbReference>
<evidence type="ECO:0000256" key="10">
    <source>
        <dbReference type="ARBA" id="ARBA00022840"/>
    </source>
</evidence>
<accession>A0A177YDE7</accession>
<reference evidence="16 17" key="1">
    <citation type="submission" date="2016-03" db="EMBL/GenBank/DDBJ databases">
        <title>Genome sequence of Rhodococcus kyotonensis KB10.</title>
        <authorList>
            <person name="Jeong H."/>
            <person name="Hong C.E."/>
            <person name="Jo S.H."/>
            <person name="Park J.M."/>
        </authorList>
    </citation>
    <scope>NUCLEOTIDE SEQUENCE [LARGE SCALE GENOMIC DNA]</scope>
    <source>
        <strain evidence="16 17">KB10</strain>
    </source>
</reference>
<evidence type="ECO:0000313" key="17">
    <source>
        <dbReference type="Proteomes" id="UP000077519"/>
    </source>
</evidence>
<keyword evidence="17" id="KW-1185">Reference proteome</keyword>
<dbReference type="EMBL" id="LVHI01000019">
    <property type="protein sequence ID" value="OAK53481.1"/>
    <property type="molecule type" value="Genomic_DNA"/>
</dbReference>
<comment type="caution">
    <text evidence="16">The sequence shown here is derived from an EMBL/GenBank/DDBJ whole genome shotgun (WGS) entry which is preliminary data.</text>
</comment>
<evidence type="ECO:0000256" key="4">
    <source>
        <dbReference type="ARBA" id="ARBA00011962"/>
    </source>
</evidence>
<evidence type="ECO:0000256" key="2">
    <source>
        <dbReference type="ARBA" id="ARBA00006219"/>
    </source>
</evidence>
<evidence type="ECO:0000256" key="5">
    <source>
        <dbReference type="ARBA" id="ARBA00013882"/>
    </source>
</evidence>
<evidence type="ECO:0000313" key="16">
    <source>
        <dbReference type="EMBL" id="OAK53481.1"/>
    </source>
</evidence>
<evidence type="ECO:0000256" key="14">
    <source>
        <dbReference type="ARBA" id="ARBA00049067"/>
    </source>
</evidence>
<dbReference type="UniPathway" id="UPA00164"/>
<keyword evidence="6" id="KW-0321">Glycogen metabolism</keyword>
<feature type="domain" description="Maltokinase N-terminal cap" evidence="15">
    <location>
        <begin position="19"/>
        <end position="108"/>
    </location>
</feature>
<dbReference type="GO" id="GO:0005978">
    <property type="term" value="P:glycogen biosynthetic process"/>
    <property type="evidence" value="ECO:0007669"/>
    <property type="project" value="UniProtKB-UniPathway"/>
</dbReference>
<organism evidence="16 17">
    <name type="scientific">Rhodococcoides kyotonense</name>
    <dbReference type="NCBI Taxonomy" id="398843"/>
    <lineage>
        <taxon>Bacteria</taxon>
        <taxon>Bacillati</taxon>
        <taxon>Actinomycetota</taxon>
        <taxon>Actinomycetes</taxon>
        <taxon>Mycobacteriales</taxon>
        <taxon>Nocardiaceae</taxon>
        <taxon>Rhodococcoides</taxon>
    </lineage>
</organism>
<keyword evidence="12" id="KW-0119">Carbohydrate metabolism</keyword>
<name>A0A177YDE7_9NOCA</name>
<evidence type="ECO:0000256" key="7">
    <source>
        <dbReference type="ARBA" id="ARBA00022679"/>
    </source>
</evidence>
<protein>
    <recommendedName>
        <fullName evidence="5">Maltokinase</fullName>
        <ecNumber evidence="4">2.7.1.175</ecNumber>
    </recommendedName>
    <alternativeName>
        <fullName evidence="13">Maltose-1-phosphate synthase</fullName>
    </alternativeName>
</protein>
<keyword evidence="8" id="KW-0547">Nucleotide-binding</keyword>
<dbReference type="Pfam" id="PF18085">
    <property type="entry name" value="Mak_N_cap"/>
    <property type="match status" value="1"/>
</dbReference>
<evidence type="ECO:0000256" key="1">
    <source>
        <dbReference type="ARBA" id="ARBA00004964"/>
    </source>
</evidence>
<dbReference type="InterPro" id="IPR011009">
    <property type="entry name" value="Kinase-like_dom_sf"/>
</dbReference>
<dbReference type="AlphaFoldDB" id="A0A177YDE7"/>
<gene>
    <name evidence="16" type="ORF">A3K89_23245</name>
</gene>
<evidence type="ECO:0000256" key="11">
    <source>
        <dbReference type="ARBA" id="ARBA00023056"/>
    </source>
</evidence>
<proteinExistence type="inferred from homology"/>
<evidence type="ECO:0000256" key="12">
    <source>
        <dbReference type="ARBA" id="ARBA00023277"/>
    </source>
</evidence>
<evidence type="ECO:0000256" key="13">
    <source>
        <dbReference type="ARBA" id="ARBA00031251"/>
    </source>
</evidence>
<dbReference type="InterPro" id="IPR040999">
    <property type="entry name" value="Mak_N_cap"/>
</dbReference>